<feature type="active site" description="Proton acceptor" evidence="6">
    <location>
        <position position="249"/>
    </location>
</feature>
<dbReference type="SUPFAM" id="SSF51735">
    <property type="entry name" value="NAD(P)-binding Rossmann-fold domains"/>
    <property type="match status" value="1"/>
</dbReference>
<comment type="similarity">
    <text evidence="6">Belongs to the glucose-6-phosphate dehydrogenase family.</text>
</comment>
<feature type="binding site" evidence="6">
    <location>
        <position position="244"/>
    </location>
    <ligand>
        <name>substrate</name>
    </ligand>
</feature>
<feature type="binding site" evidence="6">
    <location>
        <position position="187"/>
    </location>
    <ligand>
        <name>substrate</name>
    </ligand>
</feature>
<keyword evidence="3 6" id="KW-0521">NADP</keyword>
<accession>A0ABT3WW00</accession>
<gene>
    <name evidence="6 9" type="primary">zwf</name>
    <name evidence="9" type="ORF">OS242_02330</name>
</gene>
<dbReference type="Pfam" id="PF00479">
    <property type="entry name" value="G6PD_N"/>
    <property type="match status" value="1"/>
</dbReference>
<dbReference type="PIRSF" id="PIRSF000110">
    <property type="entry name" value="G6PD"/>
    <property type="match status" value="1"/>
</dbReference>
<sequence>MSAHTTELDPFVLTLFGATGDLAKRKLFPALYGLYRNSLLPARFAVIGTGRQQLTSAEFRQAVRESVESYSRMKIDSEANWAAFVERFDYRAVDIKNLDAFSGLLSLVVDKESQFDLPGNRMFYLSIAPELFGQVSTNLRESGMTENKGWKRLVIEKPFGHDYRTAVELNEQIKQTFAEEEIYRIDHYLGKTMVQNIEVIRFANSLFEPLWNNLHIDNIQITASETVGVEERAAYYESSGALRDMVQNHLLQMVMMVCMEPPSRLVNEAIRDEKVKVLRSLRRFQEDEVHANMVRGQYAAGSMRGQSVPGYSEENGVSPQSSTETFVGGRLYIDNFRWAGVPIFIRTGKRLPEKSTEIIIQFKTMPKHIYFNRKGDLRPNLLVIRVNPSEGISLVLNAKGNSADDMQVLPIAMDYCNNCEFDSPEAYETLIHDAIQGDSTFFTRWDEVALAWKFVDPIRRAWDKDEHPIPTYPAGTWGPERLNDLLAESETHWWRVQLEDAQVVQAKEERIEVPRR</sequence>
<name>A0ABT3WW00_9BACL</name>
<evidence type="ECO:0000256" key="5">
    <source>
        <dbReference type="ARBA" id="ARBA00023277"/>
    </source>
</evidence>
<keyword evidence="5 6" id="KW-0119">Carbohydrate metabolism</keyword>
<keyword evidence="2 6" id="KW-0313">Glucose metabolism</keyword>
<dbReference type="NCBIfam" id="TIGR00871">
    <property type="entry name" value="zwf"/>
    <property type="match status" value="1"/>
</dbReference>
<keyword evidence="10" id="KW-1185">Reference proteome</keyword>
<feature type="domain" description="Glucose-6-phosphate dehydrogenase NAD-binding" evidence="7">
    <location>
        <begin position="15"/>
        <end position="196"/>
    </location>
</feature>
<feature type="binding site" evidence="6">
    <location>
        <position position="354"/>
    </location>
    <ligand>
        <name>substrate</name>
    </ligand>
</feature>
<protein>
    <recommendedName>
        <fullName evidence="6">Glucose-6-phosphate 1-dehydrogenase</fullName>
        <shortName evidence="6">G6PD</shortName>
        <ecNumber evidence="6">1.1.1.49</ecNumber>
    </recommendedName>
</protein>
<dbReference type="InterPro" id="IPR036291">
    <property type="entry name" value="NAD(P)-bd_dom_sf"/>
</dbReference>
<comment type="caution">
    <text evidence="9">The sequence shown here is derived from an EMBL/GenBank/DDBJ whole genome shotgun (WGS) entry which is preliminary data.</text>
</comment>
<dbReference type="InterPro" id="IPR001282">
    <property type="entry name" value="G6P_DH"/>
</dbReference>
<feature type="binding site" evidence="6">
    <location>
        <position position="51"/>
    </location>
    <ligand>
        <name>NADP(+)</name>
        <dbReference type="ChEBI" id="CHEBI:58349"/>
    </ligand>
</feature>
<evidence type="ECO:0000259" key="7">
    <source>
        <dbReference type="Pfam" id="PF00479"/>
    </source>
</evidence>
<evidence type="ECO:0000259" key="8">
    <source>
        <dbReference type="Pfam" id="PF02781"/>
    </source>
</evidence>
<comment type="catalytic activity">
    <reaction evidence="6">
        <text>D-glucose 6-phosphate + NADP(+) = 6-phospho-D-glucono-1,5-lactone + NADPH + H(+)</text>
        <dbReference type="Rhea" id="RHEA:15841"/>
        <dbReference type="ChEBI" id="CHEBI:15378"/>
        <dbReference type="ChEBI" id="CHEBI:57783"/>
        <dbReference type="ChEBI" id="CHEBI:57955"/>
        <dbReference type="ChEBI" id="CHEBI:58349"/>
        <dbReference type="ChEBI" id="CHEBI:61548"/>
        <dbReference type="EC" id="1.1.1.49"/>
    </reaction>
</comment>
<dbReference type="EMBL" id="JAPMLT010000001">
    <property type="protein sequence ID" value="MCX7568809.1"/>
    <property type="molecule type" value="Genomic_DNA"/>
</dbReference>
<dbReference type="PANTHER" id="PTHR23429:SF0">
    <property type="entry name" value="GLUCOSE-6-PHOSPHATE 1-DEHYDROGENASE"/>
    <property type="match status" value="1"/>
</dbReference>
<evidence type="ECO:0000313" key="9">
    <source>
        <dbReference type="EMBL" id="MCX7568809.1"/>
    </source>
</evidence>
<feature type="binding site" evidence="6">
    <location>
        <begin position="17"/>
        <end position="24"/>
    </location>
    <ligand>
        <name>NADP(+)</name>
        <dbReference type="ChEBI" id="CHEBI:58349"/>
    </ligand>
</feature>
<dbReference type="InterPro" id="IPR022674">
    <property type="entry name" value="G6P_DH_NAD-bd"/>
</dbReference>
<evidence type="ECO:0000256" key="1">
    <source>
        <dbReference type="ARBA" id="ARBA00004937"/>
    </source>
</evidence>
<dbReference type="PRINTS" id="PR00079">
    <property type="entry name" value="G6PDHDRGNASE"/>
</dbReference>
<evidence type="ECO:0000256" key="4">
    <source>
        <dbReference type="ARBA" id="ARBA00023002"/>
    </source>
</evidence>
<feature type="binding site" evidence="6">
    <location>
        <position position="157"/>
    </location>
    <ligand>
        <name>NADP(+)</name>
        <dbReference type="ChEBI" id="CHEBI:58349"/>
    </ligand>
</feature>
<feature type="binding site" evidence="6">
    <location>
        <position position="349"/>
    </location>
    <ligand>
        <name>substrate</name>
    </ligand>
</feature>
<keyword evidence="4 6" id="KW-0560">Oxidoreductase</keyword>
<evidence type="ECO:0000256" key="6">
    <source>
        <dbReference type="HAMAP-Rule" id="MF_00966"/>
    </source>
</evidence>
<feature type="binding site" evidence="6">
    <location>
        <position position="191"/>
    </location>
    <ligand>
        <name>substrate</name>
    </ligand>
</feature>
<dbReference type="EC" id="1.1.1.49" evidence="6"/>
<dbReference type="HAMAP" id="MF_00966">
    <property type="entry name" value="G6PD"/>
    <property type="match status" value="1"/>
</dbReference>
<dbReference type="Proteomes" id="UP001208017">
    <property type="component" value="Unassembled WGS sequence"/>
</dbReference>
<dbReference type="Gene3D" id="3.30.360.10">
    <property type="entry name" value="Dihydrodipicolinate Reductase, domain 2"/>
    <property type="match status" value="1"/>
</dbReference>
<reference evidence="9 10" key="1">
    <citation type="submission" date="2022-11" db="EMBL/GenBank/DDBJ databases">
        <title>Study of microbial diversity in lake waters.</title>
        <authorList>
            <person name="Zhang J."/>
        </authorList>
    </citation>
    <scope>NUCLEOTIDE SEQUENCE [LARGE SCALE GENOMIC DNA]</scope>
    <source>
        <strain evidence="9 10">DT12</strain>
    </source>
</reference>
<evidence type="ECO:0000256" key="2">
    <source>
        <dbReference type="ARBA" id="ARBA00022526"/>
    </source>
</evidence>
<dbReference type="Gene3D" id="3.40.50.720">
    <property type="entry name" value="NAD(P)-binding Rossmann-like Domain"/>
    <property type="match status" value="1"/>
</dbReference>
<dbReference type="SUPFAM" id="SSF55347">
    <property type="entry name" value="Glyceraldehyde-3-phosphate dehydrogenase-like, C-terminal domain"/>
    <property type="match status" value="1"/>
</dbReference>
<dbReference type="Pfam" id="PF02781">
    <property type="entry name" value="G6PD_C"/>
    <property type="match status" value="1"/>
</dbReference>
<feature type="binding site" evidence="6">
    <location>
        <position position="225"/>
    </location>
    <ligand>
        <name>substrate</name>
    </ligand>
</feature>
<comment type="pathway">
    <text evidence="1 6">Carbohydrate degradation; pentose phosphate pathway; D-ribulose 5-phosphate from D-glucose 6-phosphate (oxidative stage): step 1/3.</text>
</comment>
<evidence type="ECO:0000256" key="3">
    <source>
        <dbReference type="ARBA" id="ARBA00022857"/>
    </source>
</evidence>
<feature type="binding site" evidence="6">
    <location>
        <begin position="94"/>
        <end position="95"/>
    </location>
    <ligand>
        <name>NADP(+)</name>
        <dbReference type="ChEBI" id="CHEBI:58349"/>
    </ligand>
</feature>
<evidence type="ECO:0000313" key="10">
    <source>
        <dbReference type="Proteomes" id="UP001208017"/>
    </source>
</evidence>
<feature type="domain" description="Glucose-6-phosphate dehydrogenase C-terminal" evidence="8">
    <location>
        <begin position="199"/>
        <end position="494"/>
    </location>
</feature>
<dbReference type="PANTHER" id="PTHR23429">
    <property type="entry name" value="GLUCOSE-6-PHOSPHATE 1-DEHYDROGENASE G6PD"/>
    <property type="match status" value="1"/>
</dbReference>
<dbReference type="RefSeq" id="WP_267150046.1">
    <property type="nucleotide sequence ID" value="NZ_JAPMLT010000001.1"/>
</dbReference>
<comment type="function">
    <text evidence="6">Catalyzes the oxidation of glucose 6-phosphate to 6-phosphogluconolactone.</text>
</comment>
<dbReference type="InterPro" id="IPR022675">
    <property type="entry name" value="G6P_DH_C"/>
</dbReference>
<organism evidence="9 10">
    <name type="scientific">Tumebacillus lacus</name>
    <dbReference type="NCBI Taxonomy" id="2995335"/>
    <lineage>
        <taxon>Bacteria</taxon>
        <taxon>Bacillati</taxon>
        <taxon>Bacillota</taxon>
        <taxon>Bacilli</taxon>
        <taxon>Bacillales</taxon>
        <taxon>Alicyclobacillaceae</taxon>
        <taxon>Tumebacillus</taxon>
    </lineage>
</organism>
<proteinExistence type="inferred from homology"/>